<proteinExistence type="predicted"/>
<comment type="caution">
    <text evidence="3">The sequence shown here is derived from an EMBL/GenBank/DDBJ whole genome shotgun (WGS) entry which is preliminary data.</text>
</comment>
<protein>
    <recommendedName>
        <fullName evidence="2">DUF7702 domain-containing protein</fullName>
    </recommendedName>
</protein>
<feature type="transmembrane region" description="Helical" evidence="1">
    <location>
        <begin position="162"/>
        <end position="182"/>
    </location>
</feature>
<keyword evidence="4" id="KW-1185">Reference proteome</keyword>
<feature type="domain" description="DUF7702" evidence="2">
    <location>
        <begin position="17"/>
        <end position="255"/>
    </location>
</feature>
<accession>A0AAD6U7E6</accession>
<dbReference type="EMBL" id="JARJCN010000017">
    <property type="protein sequence ID" value="KAJ7092854.1"/>
    <property type="molecule type" value="Genomic_DNA"/>
</dbReference>
<reference evidence="3" key="1">
    <citation type="submission" date="2023-03" db="EMBL/GenBank/DDBJ databases">
        <title>Massive genome expansion in bonnet fungi (Mycena s.s.) driven by repeated elements and novel gene families across ecological guilds.</title>
        <authorList>
            <consortium name="Lawrence Berkeley National Laboratory"/>
            <person name="Harder C.B."/>
            <person name="Miyauchi S."/>
            <person name="Viragh M."/>
            <person name="Kuo A."/>
            <person name="Thoen E."/>
            <person name="Andreopoulos B."/>
            <person name="Lu D."/>
            <person name="Skrede I."/>
            <person name="Drula E."/>
            <person name="Henrissat B."/>
            <person name="Morin E."/>
            <person name="Kohler A."/>
            <person name="Barry K."/>
            <person name="LaButti K."/>
            <person name="Morin E."/>
            <person name="Salamov A."/>
            <person name="Lipzen A."/>
            <person name="Mereny Z."/>
            <person name="Hegedus B."/>
            <person name="Baldrian P."/>
            <person name="Stursova M."/>
            <person name="Weitz H."/>
            <person name="Taylor A."/>
            <person name="Grigoriev I.V."/>
            <person name="Nagy L.G."/>
            <person name="Martin F."/>
            <person name="Kauserud H."/>
        </authorList>
    </citation>
    <scope>NUCLEOTIDE SEQUENCE</scope>
    <source>
        <strain evidence="3">CBHHK173m</strain>
    </source>
</reference>
<organism evidence="3 4">
    <name type="scientific">Mycena belliarum</name>
    <dbReference type="NCBI Taxonomy" id="1033014"/>
    <lineage>
        <taxon>Eukaryota</taxon>
        <taxon>Fungi</taxon>
        <taxon>Dikarya</taxon>
        <taxon>Basidiomycota</taxon>
        <taxon>Agaricomycotina</taxon>
        <taxon>Agaricomycetes</taxon>
        <taxon>Agaricomycetidae</taxon>
        <taxon>Agaricales</taxon>
        <taxon>Marasmiineae</taxon>
        <taxon>Mycenaceae</taxon>
        <taxon>Mycena</taxon>
    </lineage>
</organism>
<keyword evidence="1" id="KW-1133">Transmembrane helix</keyword>
<evidence type="ECO:0000313" key="4">
    <source>
        <dbReference type="Proteomes" id="UP001222325"/>
    </source>
</evidence>
<keyword evidence="1" id="KW-0472">Membrane</keyword>
<feature type="transmembrane region" description="Helical" evidence="1">
    <location>
        <begin position="202"/>
        <end position="222"/>
    </location>
</feature>
<name>A0AAD6U7E6_9AGAR</name>
<dbReference type="PANTHER" id="PTHR42109">
    <property type="entry name" value="UNPLACED GENOMIC SCAFFOLD UM_SCAF_CONTIG_1.265, WHOLE GENOME SHOTGUN SEQUENCE"/>
    <property type="match status" value="1"/>
</dbReference>
<feature type="transmembrane region" description="Helical" evidence="1">
    <location>
        <begin position="6"/>
        <end position="35"/>
    </location>
</feature>
<evidence type="ECO:0000259" key="2">
    <source>
        <dbReference type="Pfam" id="PF24800"/>
    </source>
</evidence>
<feature type="transmembrane region" description="Helical" evidence="1">
    <location>
        <begin position="78"/>
        <end position="102"/>
    </location>
</feature>
<gene>
    <name evidence="3" type="ORF">B0H15DRAFT_947676</name>
</gene>
<dbReference type="AlphaFoldDB" id="A0AAD6U7E6"/>
<sequence length="267" mass="28848">MSSNSINYAALSGIDSVSAAVIFAILFLIAGAWFVRQTIKNTTQVHIVLILFCAIRVTAFILRAIMAHSTSQGSNLNLFITDQVLLAVGFFALVYSAYTLVLDRDVLAGGERQGIFSPNLLRNARGFRLILSVGVALGITAVTSSTSSDPGDAATGKTLRKAGTAIFLALTVIQLAQSVLFFSNQGYSKSSVRSWGDRNGRYLLCVVSLLMLVREVFVTATINDASKQNDERLWYPLVVLPEFLAVLCYSVTGLVPTRAALKKAENK</sequence>
<dbReference type="PANTHER" id="PTHR42109:SF2">
    <property type="entry name" value="INTEGRAL MEMBRANE PROTEIN"/>
    <property type="match status" value="1"/>
</dbReference>
<dbReference type="Pfam" id="PF24800">
    <property type="entry name" value="DUF7702"/>
    <property type="match status" value="1"/>
</dbReference>
<feature type="transmembrane region" description="Helical" evidence="1">
    <location>
        <begin position="123"/>
        <end position="142"/>
    </location>
</feature>
<dbReference type="Proteomes" id="UP001222325">
    <property type="component" value="Unassembled WGS sequence"/>
</dbReference>
<evidence type="ECO:0000313" key="3">
    <source>
        <dbReference type="EMBL" id="KAJ7092854.1"/>
    </source>
</evidence>
<feature type="transmembrane region" description="Helical" evidence="1">
    <location>
        <begin position="234"/>
        <end position="255"/>
    </location>
</feature>
<keyword evidence="1" id="KW-0812">Transmembrane</keyword>
<evidence type="ECO:0000256" key="1">
    <source>
        <dbReference type="SAM" id="Phobius"/>
    </source>
</evidence>
<feature type="transmembrane region" description="Helical" evidence="1">
    <location>
        <begin position="47"/>
        <end position="66"/>
    </location>
</feature>
<dbReference type="InterPro" id="IPR056119">
    <property type="entry name" value="DUF7702"/>
</dbReference>